<protein>
    <recommendedName>
        <fullName evidence="10">LRRCT domain-containing protein</fullName>
    </recommendedName>
</protein>
<proteinExistence type="predicted"/>
<keyword evidence="4" id="KW-0732">Signal</keyword>
<dbReference type="Gene3D" id="3.80.10.10">
    <property type="entry name" value="Ribonuclease Inhibitor"/>
    <property type="match status" value="1"/>
</dbReference>
<feature type="non-terminal residue" evidence="9">
    <location>
        <position position="479"/>
    </location>
</feature>
<sequence>TPLVDMFETLNINATAIEMLRLSISHMEPLPRGNYTRGLSIKGLWIDSKYVNHRNFLINNPDFFDPLSNLTTLMLHGTLLIPLPESIHLQALSIQEYAIVNSWDSHCEYLRELEFRRLYPEEIPKIWPEKCSQLTTLRLRGLSSMVAERVMNSGINASCIHLQNLLIYASNQDDPPHIILDAAKDLVHLNMSLNRLSDKSLSNFPIMRNLTHLDMSRNRLTGWSLFDLVKQLPSLRYLNLDGNQFVNLFCNFETRISSFTSHTTSLEWLSLQNMPMDVECLSTAYFSNLRYLNLSMKKNSQWFSLKDLPKTNATNLEVDLRGLSVYHMLPFSGRTHQNLLQGNMEDLWGMSHGYNTNVTVWLTAIDCDCENYWFVRCLRELPHLFSFPDLQCSNSGVGVLLEPRDNIDCRKSIQERNCVQRHIGTEGRDSPNRGIATVDCHTGMKSEKFYPEYNSKNIQTVSLNVSGDGVTTLKYMELS</sequence>
<dbReference type="GO" id="GO:0016020">
    <property type="term" value="C:membrane"/>
    <property type="evidence" value="ECO:0007669"/>
    <property type="project" value="UniProtKB-SubCell"/>
</dbReference>
<dbReference type="InterPro" id="IPR025875">
    <property type="entry name" value="Leu-rich_rpt_4"/>
</dbReference>
<evidence type="ECO:0008006" key="10">
    <source>
        <dbReference type="Google" id="ProtNLM"/>
    </source>
</evidence>
<evidence type="ECO:0000313" key="9">
    <source>
        <dbReference type="EMBL" id="JAT87084.1"/>
    </source>
</evidence>
<evidence type="ECO:0000256" key="4">
    <source>
        <dbReference type="ARBA" id="ARBA00022729"/>
    </source>
</evidence>
<organism evidence="9">
    <name type="scientific">Pectinophora gossypiella</name>
    <name type="common">Cotton pink bollworm</name>
    <name type="synonym">Depressaria gossypiella</name>
    <dbReference type="NCBI Taxonomy" id="13191"/>
    <lineage>
        <taxon>Eukaryota</taxon>
        <taxon>Metazoa</taxon>
        <taxon>Ecdysozoa</taxon>
        <taxon>Arthropoda</taxon>
        <taxon>Hexapoda</taxon>
        <taxon>Insecta</taxon>
        <taxon>Pterygota</taxon>
        <taxon>Neoptera</taxon>
        <taxon>Endopterygota</taxon>
        <taxon>Lepidoptera</taxon>
        <taxon>Glossata</taxon>
        <taxon>Ditrysia</taxon>
        <taxon>Gelechioidea</taxon>
        <taxon>Gelechiidae</taxon>
        <taxon>Apatetrinae</taxon>
        <taxon>Pectinophora</taxon>
    </lineage>
</organism>
<keyword evidence="2" id="KW-0433">Leucine-rich repeat</keyword>
<dbReference type="PANTHER" id="PTHR48063:SF94">
    <property type="match status" value="1"/>
</dbReference>
<keyword evidence="5" id="KW-0677">Repeat</keyword>
<evidence type="ECO:0000256" key="6">
    <source>
        <dbReference type="ARBA" id="ARBA00022989"/>
    </source>
</evidence>
<gene>
    <name evidence="9" type="ORF">g.3162</name>
</gene>
<evidence type="ECO:0000256" key="1">
    <source>
        <dbReference type="ARBA" id="ARBA00004370"/>
    </source>
</evidence>
<keyword evidence="7" id="KW-0472">Membrane</keyword>
<comment type="subcellular location">
    <subcellularLocation>
        <location evidence="1">Membrane</location>
    </subcellularLocation>
</comment>
<keyword evidence="8" id="KW-0325">Glycoprotein</keyword>
<feature type="non-terminal residue" evidence="9">
    <location>
        <position position="1"/>
    </location>
</feature>
<dbReference type="PANTHER" id="PTHR48063">
    <property type="entry name" value="LRR RECEPTOR-LIKE KINASE"/>
    <property type="match status" value="1"/>
</dbReference>
<reference evidence="9" key="1">
    <citation type="submission" date="2015-09" db="EMBL/GenBank/DDBJ databases">
        <title>De novo assembly of Pectinophora gossypiella (Pink Bollworm) gut transcriptome.</title>
        <authorList>
            <person name="Tassone E.E."/>
        </authorList>
    </citation>
    <scope>NUCLEOTIDE SEQUENCE</scope>
</reference>
<accession>A0A1E1WJA9</accession>
<evidence type="ECO:0000256" key="7">
    <source>
        <dbReference type="ARBA" id="ARBA00023136"/>
    </source>
</evidence>
<dbReference type="SUPFAM" id="SSF52047">
    <property type="entry name" value="RNI-like"/>
    <property type="match status" value="1"/>
</dbReference>
<dbReference type="InterPro" id="IPR046956">
    <property type="entry name" value="RLP23-like"/>
</dbReference>
<evidence type="ECO:0000256" key="3">
    <source>
        <dbReference type="ARBA" id="ARBA00022692"/>
    </source>
</evidence>
<keyword evidence="3" id="KW-0812">Transmembrane</keyword>
<evidence type="ECO:0000256" key="2">
    <source>
        <dbReference type="ARBA" id="ARBA00022614"/>
    </source>
</evidence>
<dbReference type="EMBL" id="GDQN01003970">
    <property type="protein sequence ID" value="JAT87084.1"/>
    <property type="molecule type" value="Transcribed_RNA"/>
</dbReference>
<evidence type="ECO:0000256" key="5">
    <source>
        <dbReference type="ARBA" id="ARBA00022737"/>
    </source>
</evidence>
<dbReference type="Pfam" id="PF12799">
    <property type="entry name" value="LRR_4"/>
    <property type="match status" value="1"/>
</dbReference>
<dbReference type="OrthoDB" id="1421090at2759"/>
<dbReference type="AlphaFoldDB" id="A0A1E1WJA9"/>
<evidence type="ECO:0000256" key="8">
    <source>
        <dbReference type="ARBA" id="ARBA00023180"/>
    </source>
</evidence>
<dbReference type="InterPro" id="IPR032675">
    <property type="entry name" value="LRR_dom_sf"/>
</dbReference>
<keyword evidence="6" id="KW-1133">Transmembrane helix</keyword>
<name>A0A1E1WJA9_PECGO</name>